<proteinExistence type="predicted"/>
<feature type="region of interest" description="Disordered" evidence="1">
    <location>
        <begin position="191"/>
        <end position="217"/>
    </location>
</feature>
<gene>
    <name evidence="2" type="primary">Dana\GF27141</name>
    <name evidence="2" type="ORF">GF27141</name>
</gene>
<dbReference type="GeneID" id="26514550"/>
<name>A0A0P9BTB5_DROAN</name>
<dbReference type="STRING" id="7217.A0A0P9BTB5"/>
<evidence type="ECO:0000313" key="2">
    <source>
        <dbReference type="EMBL" id="KPU74914.1"/>
    </source>
</evidence>
<dbReference type="KEGG" id="dan:26514550"/>
<organism evidence="2 3">
    <name type="scientific">Drosophila ananassae</name>
    <name type="common">Fruit fly</name>
    <dbReference type="NCBI Taxonomy" id="7217"/>
    <lineage>
        <taxon>Eukaryota</taxon>
        <taxon>Metazoa</taxon>
        <taxon>Ecdysozoa</taxon>
        <taxon>Arthropoda</taxon>
        <taxon>Hexapoda</taxon>
        <taxon>Insecta</taxon>
        <taxon>Pterygota</taxon>
        <taxon>Neoptera</taxon>
        <taxon>Endopterygota</taxon>
        <taxon>Diptera</taxon>
        <taxon>Brachycera</taxon>
        <taxon>Muscomorpha</taxon>
        <taxon>Ephydroidea</taxon>
        <taxon>Drosophilidae</taxon>
        <taxon>Drosophila</taxon>
        <taxon>Sophophora</taxon>
    </lineage>
</organism>
<dbReference type="OrthoDB" id="2011702at2759"/>
<feature type="region of interest" description="Disordered" evidence="1">
    <location>
        <begin position="1"/>
        <end position="23"/>
    </location>
</feature>
<protein>
    <submittedName>
        <fullName evidence="2">Uncharacterized protein</fullName>
    </submittedName>
</protein>
<dbReference type="EMBL" id="CH902646">
    <property type="protein sequence ID" value="KPU74914.1"/>
    <property type="molecule type" value="Genomic_DNA"/>
</dbReference>
<feature type="compositionally biased region" description="Basic and acidic residues" evidence="1">
    <location>
        <begin position="207"/>
        <end position="217"/>
    </location>
</feature>
<evidence type="ECO:0000313" key="3">
    <source>
        <dbReference type="Proteomes" id="UP000007801"/>
    </source>
</evidence>
<dbReference type="Proteomes" id="UP000007801">
    <property type="component" value="Unassembled WGS sequence"/>
</dbReference>
<accession>A0A0P9BTB5</accession>
<evidence type="ECO:0000256" key="1">
    <source>
        <dbReference type="SAM" id="MobiDB-lite"/>
    </source>
</evidence>
<keyword evidence="3" id="KW-1185">Reference proteome</keyword>
<reference evidence="2 3" key="1">
    <citation type="journal article" date="2007" name="Nature">
        <title>Evolution of genes and genomes on the Drosophila phylogeny.</title>
        <authorList>
            <consortium name="Drosophila 12 Genomes Consortium"/>
            <person name="Clark A.G."/>
            <person name="Eisen M.B."/>
            <person name="Smith D.R."/>
            <person name="Bergman C.M."/>
            <person name="Oliver B."/>
            <person name="Markow T.A."/>
            <person name="Kaufman T.C."/>
            <person name="Kellis M."/>
            <person name="Gelbart W."/>
            <person name="Iyer V.N."/>
            <person name="Pollard D.A."/>
            <person name="Sackton T.B."/>
            <person name="Larracuente A.M."/>
            <person name="Singh N.D."/>
            <person name="Abad J.P."/>
            <person name="Abt D.N."/>
            <person name="Adryan B."/>
            <person name="Aguade M."/>
            <person name="Akashi H."/>
            <person name="Anderson W.W."/>
            <person name="Aquadro C.F."/>
            <person name="Ardell D.H."/>
            <person name="Arguello R."/>
            <person name="Artieri C.G."/>
            <person name="Barbash D.A."/>
            <person name="Barker D."/>
            <person name="Barsanti P."/>
            <person name="Batterham P."/>
            <person name="Batzoglou S."/>
            <person name="Begun D."/>
            <person name="Bhutkar A."/>
            <person name="Blanco E."/>
            <person name="Bosak S.A."/>
            <person name="Bradley R.K."/>
            <person name="Brand A.D."/>
            <person name="Brent M.R."/>
            <person name="Brooks A.N."/>
            <person name="Brown R.H."/>
            <person name="Butlin R.K."/>
            <person name="Caggese C."/>
            <person name="Calvi B.R."/>
            <person name="Bernardo de Carvalho A."/>
            <person name="Caspi A."/>
            <person name="Castrezana S."/>
            <person name="Celniker S.E."/>
            <person name="Chang J.L."/>
            <person name="Chapple C."/>
            <person name="Chatterji S."/>
            <person name="Chinwalla A."/>
            <person name="Civetta A."/>
            <person name="Clifton S.W."/>
            <person name="Comeron J.M."/>
            <person name="Costello J.C."/>
            <person name="Coyne J.A."/>
            <person name="Daub J."/>
            <person name="David R.G."/>
            <person name="Delcher A.L."/>
            <person name="Delehaunty K."/>
            <person name="Do C.B."/>
            <person name="Ebling H."/>
            <person name="Edwards K."/>
            <person name="Eickbush T."/>
            <person name="Evans J.D."/>
            <person name="Filipski A."/>
            <person name="Findeiss S."/>
            <person name="Freyhult E."/>
            <person name="Fulton L."/>
            <person name="Fulton R."/>
            <person name="Garcia A.C."/>
            <person name="Gardiner A."/>
            <person name="Garfield D.A."/>
            <person name="Garvin B.E."/>
            <person name="Gibson G."/>
            <person name="Gilbert D."/>
            <person name="Gnerre S."/>
            <person name="Godfrey J."/>
            <person name="Good R."/>
            <person name="Gotea V."/>
            <person name="Gravely B."/>
            <person name="Greenberg A.J."/>
            <person name="Griffiths-Jones S."/>
            <person name="Gross S."/>
            <person name="Guigo R."/>
            <person name="Gustafson E.A."/>
            <person name="Haerty W."/>
            <person name="Hahn M.W."/>
            <person name="Halligan D.L."/>
            <person name="Halpern A.L."/>
            <person name="Halter G.M."/>
            <person name="Han M.V."/>
            <person name="Heger A."/>
            <person name="Hillier L."/>
            <person name="Hinrichs A.S."/>
            <person name="Holmes I."/>
            <person name="Hoskins R.A."/>
            <person name="Hubisz M.J."/>
            <person name="Hultmark D."/>
            <person name="Huntley M.A."/>
            <person name="Jaffe D.B."/>
            <person name="Jagadeeshan S."/>
            <person name="Jeck W.R."/>
            <person name="Johnson J."/>
            <person name="Jones C.D."/>
            <person name="Jordan W.C."/>
            <person name="Karpen G.H."/>
            <person name="Kataoka E."/>
            <person name="Keightley P.D."/>
            <person name="Kheradpour P."/>
            <person name="Kirkness E.F."/>
            <person name="Koerich L.B."/>
            <person name="Kristiansen K."/>
            <person name="Kudrna D."/>
            <person name="Kulathinal R.J."/>
            <person name="Kumar S."/>
            <person name="Kwok R."/>
            <person name="Lander E."/>
            <person name="Langley C.H."/>
            <person name="Lapoint R."/>
            <person name="Lazzaro B.P."/>
            <person name="Lee S.J."/>
            <person name="Levesque L."/>
            <person name="Li R."/>
            <person name="Lin C.F."/>
            <person name="Lin M.F."/>
            <person name="Lindblad-Toh K."/>
            <person name="Llopart A."/>
            <person name="Long M."/>
            <person name="Low L."/>
            <person name="Lozovsky E."/>
            <person name="Lu J."/>
            <person name="Luo M."/>
            <person name="Machado C.A."/>
            <person name="Makalowski W."/>
            <person name="Marzo M."/>
            <person name="Matsuda M."/>
            <person name="Matzkin L."/>
            <person name="McAllister B."/>
            <person name="McBride C.S."/>
            <person name="McKernan B."/>
            <person name="McKernan K."/>
            <person name="Mendez-Lago M."/>
            <person name="Minx P."/>
            <person name="Mollenhauer M.U."/>
            <person name="Montooth K."/>
            <person name="Mount S.M."/>
            <person name="Mu X."/>
            <person name="Myers E."/>
            <person name="Negre B."/>
            <person name="Newfeld S."/>
            <person name="Nielsen R."/>
            <person name="Noor M.A."/>
            <person name="O'Grady P."/>
            <person name="Pachter L."/>
            <person name="Papaceit M."/>
            <person name="Parisi M.J."/>
            <person name="Parisi M."/>
            <person name="Parts L."/>
            <person name="Pedersen J.S."/>
            <person name="Pesole G."/>
            <person name="Phillippy A.M."/>
            <person name="Ponting C.P."/>
            <person name="Pop M."/>
            <person name="Porcelli D."/>
            <person name="Powell J.R."/>
            <person name="Prohaska S."/>
            <person name="Pruitt K."/>
            <person name="Puig M."/>
            <person name="Quesneville H."/>
            <person name="Ram K.R."/>
            <person name="Rand D."/>
            <person name="Rasmussen M.D."/>
            <person name="Reed L.K."/>
            <person name="Reenan R."/>
            <person name="Reily A."/>
            <person name="Remington K.A."/>
            <person name="Rieger T.T."/>
            <person name="Ritchie M.G."/>
            <person name="Robin C."/>
            <person name="Rogers Y.H."/>
            <person name="Rohde C."/>
            <person name="Rozas J."/>
            <person name="Rubenfield M.J."/>
            <person name="Ruiz A."/>
            <person name="Russo S."/>
            <person name="Salzberg S.L."/>
            <person name="Sanchez-Gracia A."/>
            <person name="Saranga D.J."/>
            <person name="Sato H."/>
            <person name="Schaeffer S.W."/>
            <person name="Schatz M.C."/>
            <person name="Schlenke T."/>
            <person name="Schwartz R."/>
            <person name="Segarra C."/>
            <person name="Singh R.S."/>
            <person name="Sirot L."/>
            <person name="Sirota M."/>
            <person name="Sisneros N.B."/>
            <person name="Smith C.D."/>
            <person name="Smith T.F."/>
            <person name="Spieth J."/>
            <person name="Stage D.E."/>
            <person name="Stark A."/>
            <person name="Stephan W."/>
            <person name="Strausberg R.L."/>
            <person name="Strempel S."/>
            <person name="Sturgill D."/>
            <person name="Sutton G."/>
            <person name="Sutton G.G."/>
            <person name="Tao W."/>
            <person name="Teichmann S."/>
            <person name="Tobari Y.N."/>
            <person name="Tomimura Y."/>
            <person name="Tsolas J.M."/>
            <person name="Valente V.L."/>
            <person name="Venter E."/>
            <person name="Venter J.C."/>
            <person name="Vicario S."/>
            <person name="Vieira F.G."/>
            <person name="Vilella A.J."/>
            <person name="Villasante A."/>
            <person name="Walenz B."/>
            <person name="Wang J."/>
            <person name="Wasserman M."/>
            <person name="Watts T."/>
            <person name="Wilson D."/>
            <person name="Wilson R.K."/>
            <person name="Wing R.A."/>
            <person name="Wolfner M.F."/>
            <person name="Wong A."/>
            <person name="Wong G.K."/>
            <person name="Wu C.I."/>
            <person name="Wu G."/>
            <person name="Yamamoto D."/>
            <person name="Yang H.P."/>
            <person name="Yang S.P."/>
            <person name="Yorke J.A."/>
            <person name="Yoshida K."/>
            <person name="Zdobnov E."/>
            <person name="Zhang P."/>
            <person name="Zhang Y."/>
            <person name="Zimin A.V."/>
            <person name="Baldwin J."/>
            <person name="Abdouelleil A."/>
            <person name="Abdulkadir J."/>
            <person name="Abebe A."/>
            <person name="Abera B."/>
            <person name="Abreu J."/>
            <person name="Acer S.C."/>
            <person name="Aftuck L."/>
            <person name="Alexander A."/>
            <person name="An P."/>
            <person name="Anderson E."/>
            <person name="Anderson S."/>
            <person name="Arachi H."/>
            <person name="Azer M."/>
            <person name="Bachantsang P."/>
            <person name="Barry A."/>
            <person name="Bayul T."/>
            <person name="Berlin A."/>
            <person name="Bessette D."/>
            <person name="Bloom T."/>
            <person name="Blye J."/>
            <person name="Boguslavskiy L."/>
            <person name="Bonnet C."/>
            <person name="Boukhgalter B."/>
            <person name="Bourzgui I."/>
            <person name="Brown A."/>
            <person name="Cahill P."/>
            <person name="Channer S."/>
            <person name="Cheshatsang Y."/>
            <person name="Chuda L."/>
            <person name="Citroen M."/>
            <person name="Collymore A."/>
            <person name="Cooke P."/>
            <person name="Costello M."/>
            <person name="D'Aco K."/>
            <person name="Daza R."/>
            <person name="De Haan G."/>
            <person name="DeGray S."/>
            <person name="DeMaso C."/>
            <person name="Dhargay N."/>
            <person name="Dooley K."/>
            <person name="Dooley E."/>
            <person name="Doricent M."/>
            <person name="Dorje P."/>
            <person name="Dorjee K."/>
            <person name="Dupes A."/>
            <person name="Elong R."/>
            <person name="Falk J."/>
            <person name="Farina A."/>
            <person name="Faro S."/>
            <person name="Ferguson D."/>
            <person name="Fisher S."/>
            <person name="Foley C.D."/>
            <person name="Franke A."/>
            <person name="Friedrich D."/>
            <person name="Gadbois L."/>
            <person name="Gearin G."/>
            <person name="Gearin C.R."/>
            <person name="Giannoukos G."/>
            <person name="Goode T."/>
            <person name="Graham J."/>
            <person name="Grandbois E."/>
            <person name="Grewal S."/>
            <person name="Gyaltsen K."/>
            <person name="Hafez N."/>
            <person name="Hagos B."/>
            <person name="Hall J."/>
            <person name="Henson C."/>
            <person name="Hollinger A."/>
            <person name="Honan T."/>
            <person name="Huard M.D."/>
            <person name="Hughes L."/>
            <person name="Hurhula B."/>
            <person name="Husby M.E."/>
            <person name="Kamat A."/>
            <person name="Kanga B."/>
            <person name="Kashin S."/>
            <person name="Khazanovich D."/>
            <person name="Kisner P."/>
            <person name="Lance K."/>
            <person name="Lara M."/>
            <person name="Lee W."/>
            <person name="Lennon N."/>
            <person name="Letendre F."/>
            <person name="LeVine R."/>
            <person name="Lipovsky A."/>
            <person name="Liu X."/>
            <person name="Liu J."/>
            <person name="Liu S."/>
            <person name="Lokyitsang T."/>
            <person name="Lokyitsang Y."/>
            <person name="Lubonja R."/>
            <person name="Lui A."/>
            <person name="MacDonald P."/>
            <person name="Magnisalis V."/>
            <person name="Maru K."/>
            <person name="Matthews C."/>
            <person name="McCusker W."/>
            <person name="McDonough S."/>
            <person name="Mehta T."/>
            <person name="Meldrim J."/>
            <person name="Meneus L."/>
            <person name="Mihai O."/>
            <person name="Mihalev A."/>
            <person name="Mihova T."/>
            <person name="Mittelman R."/>
            <person name="Mlenga V."/>
            <person name="Montmayeur A."/>
            <person name="Mulrain L."/>
            <person name="Navidi A."/>
            <person name="Naylor J."/>
            <person name="Negash T."/>
            <person name="Nguyen T."/>
            <person name="Nguyen N."/>
            <person name="Nicol R."/>
            <person name="Norbu C."/>
            <person name="Norbu N."/>
            <person name="Novod N."/>
            <person name="O'Neill B."/>
            <person name="Osman S."/>
            <person name="Markiewicz E."/>
            <person name="Oyono O.L."/>
            <person name="Patti C."/>
            <person name="Phunkhang P."/>
            <person name="Pierre F."/>
            <person name="Priest M."/>
            <person name="Raghuraman S."/>
            <person name="Rege F."/>
            <person name="Reyes R."/>
            <person name="Rise C."/>
            <person name="Rogov P."/>
            <person name="Ross K."/>
            <person name="Ryan E."/>
            <person name="Settipalli S."/>
            <person name="Shea T."/>
            <person name="Sherpa N."/>
            <person name="Shi L."/>
            <person name="Shih D."/>
            <person name="Sparrow T."/>
            <person name="Spaulding J."/>
            <person name="Stalker J."/>
            <person name="Stange-Thomann N."/>
            <person name="Stavropoulos S."/>
            <person name="Stone C."/>
            <person name="Strader C."/>
            <person name="Tesfaye S."/>
            <person name="Thomson T."/>
            <person name="Thoulutsang Y."/>
            <person name="Thoulutsang D."/>
            <person name="Topham K."/>
            <person name="Topping I."/>
            <person name="Tsamla T."/>
            <person name="Vassiliev H."/>
            <person name="Vo A."/>
            <person name="Wangchuk T."/>
            <person name="Wangdi T."/>
            <person name="Weiand M."/>
            <person name="Wilkinson J."/>
            <person name="Wilson A."/>
            <person name="Yadav S."/>
            <person name="Young G."/>
            <person name="Yu Q."/>
            <person name="Zembek L."/>
            <person name="Zhong D."/>
            <person name="Zimmer A."/>
            <person name="Zwirko Z."/>
            <person name="Jaffe D.B."/>
            <person name="Alvarez P."/>
            <person name="Brockman W."/>
            <person name="Butler J."/>
            <person name="Chin C."/>
            <person name="Gnerre S."/>
            <person name="Grabherr M."/>
            <person name="Kleber M."/>
            <person name="Mauceli E."/>
            <person name="MacCallum I."/>
        </authorList>
    </citation>
    <scope>NUCLEOTIDE SEQUENCE [LARGE SCALE GENOMIC DNA]</scope>
    <source>
        <strain evidence="3">Tucson 14024-0371.13</strain>
    </source>
</reference>
<dbReference type="AlphaFoldDB" id="A0A0P9BTB5"/>
<dbReference type="InParanoid" id="A0A0P9BTB5"/>
<sequence length="217" mass="23965">MLRPLASAERPDSQAGGGPGSGQFPPAVGDVETCLHVALRSGPQDNYGAVVQRISDLQLHPNHQPEEASSLFYAAMCFCFFEEFNVVHTIGQVSANFLDSRISLIFHLSTAAPALYLAAALPPKELIPRIVFSNLTSVEVTHGISIPAVRNMVILTEHMRTIRYRFSRTVLILISLLFFQLYLLPSSPAAETEDHRVPDMDEAGYPAKRDRGVQRQH</sequence>